<feature type="region of interest" description="Disordered" evidence="1">
    <location>
        <begin position="59"/>
        <end position="129"/>
    </location>
</feature>
<proteinExistence type="predicted"/>
<dbReference type="Proteomes" id="UP000799438">
    <property type="component" value="Unassembled WGS sequence"/>
</dbReference>
<protein>
    <submittedName>
        <fullName evidence="3">Uncharacterized protein</fullName>
    </submittedName>
</protein>
<evidence type="ECO:0000256" key="2">
    <source>
        <dbReference type="SAM" id="Phobius"/>
    </source>
</evidence>
<keyword evidence="2" id="KW-0812">Transmembrane</keyword>
<keyword evidence="2" id="KW-0472">Membrane</keyword>
<gene>
    <name evidence="3" type="ORF">K452DRAFT_361296</name>
</gene>
<accession>A0A6A6B312</accession>
<keyword evidence="2" id="KW-1133">Transmembrane helix</keyword>
<evidence type="ECO:0000256" key="1">
    <source>
        <dbReference type="SAM" id="MobiDB-lite"/>
    </source>
</evidence>
<dbReference type="OrthoDB" id="3248909at2759"/>
<evidence type="ECO:0000313" key="4">
    <source>
        <dbReference type="Proteomes" id="UP000799438"/>
    </source>
</evidence>
<evidence type="ECO:0000313" key="3">
    <source>
        <dbReference type="EMBL" id="KAF2138206.1"/>
    </source>
</evidence>
<feature type="compositionally biased region" description="Low complexity" evidence="1">
    <location>
        <begin position="65"/>
        <end position="78"/>
    </location>
</feature>
<organism evidence="3 4">
    <name type="scientific">Aplosporella prunicola CBS 121167</name>
    <dbReference type="NCBI Taxonomy" id="1176127"/>
    <lineage>
        <taxon>Eukaryota</taxon>
        <taxon>Fungi</taxon>
        <taxon>Dikarya</taxon>
        <taxon>Ascomycota</taxon>
        <taxon>Pezizomycotina</taxon>
        <taxon>Dothideomycetes</taxon>
        <taxon>Dothideomycetes incertae sedis</taxon>
        <taxon>Botryosphaeriales</taxon>
        <taxon>Aplosporellaceae</taxon>
        <taxon>Aplosporella</taxon>
    </lineage>
</organism>
<keyword evidence="4" id="KW-1185">Reference proteome</keyword>
<dbReference type="InterPro" id="IPR021840">
    <property type="entry name" value="DUF3433"/>
</dbReference>
<feature type="region of interest" description="Disordered" evidence="1">
    <location>
        <begin position="1"/>
        <end position="37"/>
    </location>
</feature>
<dbReference type="GeneID" id="54303915"/>
<sequence>METEQDRLSQEISDGDSVDSPGEGGSQQAEAEAESTHSIEFSANFSYLEPIIEGLSEAASLLPKSDPQSSQASASTSPRHSLAGLNAQRSQSPLFRHENEDPNSLGGDSNQHNDALGNPEELFEGSLPPSPPVSPVLNLAIPPTNSENFSEHSGSLRTAKWQPYTLRDDGSSVILFGSRFMPSTFAVVYVQLTSMLLDDVKRTEPFARMAKPGGGRARHTILQAPGAWWNALADGLSRKKNGIRRSGLVLLAAALINIIGFLAVSPLSASLLESKDVTVSNPVTFSRLHFNNTEPLLPEIGRETYLRILGHLLQDIETSVWIMDNYTVLPFWPSDIRDAPLGPSLTPLPQEWQAESLVLGTELECQPMHLVSSYLGSRTVTREYYNDTEDVLLASLILRSGDGRSYGMEAEPSVMTRAAAF</sequence>
<feature type="transmembrane region" description="Helical" evidence="2">
    <location>
        <begin position="248"/>
        <end position="272"/>
    </location>
</feature>
<reference evidence="3" key="1">
    <citation type="journal article" date="2020" name="Stud. Mycol.">
        <title>101 Dothideomycetes genomes: a test case for predicting lifestyles and emergence of pathogens.</title>
        <authorList>
            <person name="Haridas S."/>
            <person name="Albert R."/>
            <person name="Binder M."/>
            <person name="Bloem J."/>
            <person name="Labutti K."/>
            <person name="Salamov A."/>
            <person name="Andreopoulos B."/>
            <person name="Baker S."/>
            <person name="Barry K."/>
            <person name="Bills G."/>
            <person name="Bluhm B."/>
            <person name="Cannon C."/>
            <person name="Castanera R."/>
            <person name="Culley D."/>
            <person name="Daum C."/>
            <person name="Ezra D."/>
            <person name="Gonzalez J."/>
            <person name="Henrissat B."/>
            <person name="Kuo A."/>
            <person name="Liang C."/>
            <person name="Lipzen A."/>
            <person name="Lutzoni F."/>
            <person name="Magnuson J."/>
            <person name="Mondo S."/>
            <person name="Nolan M."/>
            <person name="Ohm R."/>
            <person name="Pangilinan J."/>
            <person name="Park H.-J."/>
            <person name="Ramirez L."/>
            <person name="Alfaro M."/>
            <person name="Sun H."/>
            <person name="Tritt A."/>
            <person name="Yoshinaga Y."/>
            <person name="Zwiers L.-H."/>
            <person name="Turgeon B."/>
            <person name="Goodwin S."/>
            <person name="Spatafora J."/>
            <person name="Crous P."/>
            <person name="Grigoriev I."/>
        </authorList>
    </citation>
    <scope>NUCLEOTIDE SEQUENCE</scope>
    <source>
        <strain evidence="3">CBS 121167</strain>
    </source>
</reference>
<dbReference type="Pfam" id="PF11915">
    <property type="entry name" value="DUF3433"/>
    <property type="match status" value="1"/>
</dbReference>
<dbReference type="EMBL" id="ML995497">
    <property type="protein sequence ID" value="KAF2138206.1"/>
    <property type="molecule type" value="Genomic_DNA"/>
</dbReference>
<dbReference type="RefSeq" id="XP_033393919.1">
    <property type="nucleotide sequence ID" value="XM_033546409.1"/>
</dbReference>
<name>A0A6A6B312_9PEZI</name>
<dbReference type="AlphaFoldDB" id="A0A6A6B312"/>